<evidence type="ECO:0000313" key="1">
    <source>
        <dbReference type="EMBL" id="MFC4738211.1"/>
    </source>
</evidence>
<evidence type="ECO:0000313" key="2">
    <source>
        <dbReference type="Proteomes" id="UP001595896"/>
    </source>
</evidence>
<reference evidence="2" key="1">
    <citation type="journal article" date="2019" name="Int. J. Syst. Evol. Microbiol.">
        <title>The Global Catalogue of Microorganisms (GCM) 10K type strain sequencing project: providing services to taxonomists for standard genome sequencing and annotation.</title>
        <authorList>
            <consortium name="The Broad Institute Genomics Platform"/>
            <consortium name="The Broad Institute Genome Sequencing Center for Infectious Disease"/>
            <person name="Wu L."/>
            <person name="Ma J."/>
        </authorList>
    </citation>
    <scope>NUCLEOTIDE SEQUENCE [LARGE SCALE GENOMIC DNA]</scope>
    <source>
        <strain evidence="2">JCM 12165</strain>
    </source>
</reference>
<dbReference type="InterPro" id="IPR019686">
    <property type="entry name" value="DUF2536"/>
</dbReference>
<protein>
    <submittedName>
        <fullName evidence="1">DUF2536 family protein</fullName>
    </submittedName>
</protein>
<proteinExistence type="predicted"/>
<dbReference type="EMBL" id="JBHSGK010000021">
    <property type="protein sequence ID" value="MFC4738211.1"/>
    <property type="molecule type" value="Genomic_DNA"/>
</dbReference>
<sequence>MFITPDSIHDKIEFFQEADFTSLESAIQQKIDANSTLMLEVHHVAYETVHVQDKRPYVTAMVHFKQKK</sequence>
<dbReference type="RefSeq" id="WP_377910799.1">
    <property type="nucleotide sequence ID" value="NZ_JBHSGK010000021.1"/>
</dbReference>
<comment type="caution">
    <text evidence="1">The sequence shown here is derived from an EMBL/GenBank/DDBJ whole genome shotgun (WGS) entry which is preliminary data.</text>
</comment>
<dbReference type="Proteomes" id="UP001595896">
    <property type="component" value="Unassembled WGS sequence"/>
</dbReference>
<gene>
    <name evidence="1" type="ORF">ACFO4L_16690</name>
</gene>
<name>A0ABV9P0X2_9BACI</name>
<keyword evidence="2" id="KW-1185">Reference proteome</keyword>
<accession>A0ABV9P0X2</accession>
<organism evidence="1 2">
    <name type="scientific">Bacillus daqingensis</name>
    <dbReference type="NCBI Taxonomy" id="872396"/>
    <lineage>
        <taxon>Bacteria</taxon>
        <taxon>Bacillati</taxon>
        <taxon>Bacillota</taxon>
        <taxon>Bacilli</taxon>
        <taxon>Bacillales</taxon>
        <taxon>Bacillaceae</taxon>
        <taxon>Bacillus</taxon>
    </lineage>
</organism>
<dbReference type="Pfam" id="PF10750">
    <property type="entry name" value="DUF2536"/>
    <property type="match status" value="1"/>
</dbReference>